<keyword evidence="5" id="KW-1185">Reference proteome</keyword>
<dbReference type="InterPro" id="IPR029063">
    <property type="entry name" value="SAM-dependent_MTases_sf"/>
</dbReference>
<reference evidence="4 5" key="1">
    <citation type="submission" date="2019-06" db="EMBL/GenBank/DDBJ databases">
        <title>Sequencing the genomes of 1000 actinobacteria strains.</title>
        <authorList>
            <person name="Klenk H.-P."/>
        </authorList>
    </citation>
    <scope>NUCLEOTIDE SEQUENCE [LARGE SCALE GENOMIC DNA]</scope>
    <source>
        <strain evidence="4 5">DSM 45456</strain>
    </source>
</reference>
<protein>
    <submittedName>
        <fullName evidence="4">Putative O-methyltransferase YrrM</fullName>
    </submittedName>
</protein>
<dbReference type="GO" id="GO:0008171">
    <property type="term" value="F:O-methyltransferase activity"/>
    <property type="evidence" value="ECO:0007669"/>
    <property type="project" value="InterPro"/>
</dbReference>
<dbReference type="Gene3D" id="3.40.50.150">
    <property type="entry name" value="Vaccinia Virus protein VP39"/>
    <property type="match status" value="1"/>
</dbReference>
<gene>
    <name evidence="4" type="ORF">FHX81_1546</name>
</gene>
<evidence type="ECO:0000256" key="2">
    <source>
        <dbReference type="ARBA" id="ARBA00022679"/>
    </source>
</evidence>
<dbReference type="AlphaFoldDB" id="A0A543J8X3"/>
<comment type="caution">
    <text evidence="4">The sequence shown here is derived from an EMBL/GenBank/DDBJ whole genome shotgun (WGS) entry which is preliminary data.</text>
</comment>
<dbReference type="InterPro" id="IPR002935">
    <property type="entry name" value="SAM_O-MeTrfase"/>
</dbReference>
<keyword evidence="1 4" id="KW-0489">Methyltransferase</keyword>
<evidence type="ECO:0000313" key="5">
    <source>
        <dbReference type="Proteomes" id="UP000316628"/>
    </source>
</evidence>
<accession>A0A543J8X3</accession>
<dbReference type="SUPFAM" id="SSF53335">
    <property type="entry name" value="S-adenosyl-L-methionine-dependent methyltransferases"/>
    <property type="match status" value="1"/>
</dbReference>
<dbReference type="Pfam" id="PF13578">
    <property type="entry name" value="Methyltransf_24"/>
    <property type="match status" value="1"/>
</dbReference>
<dbReference type="EMBL" id="VFPP01000001">
    <property type="protein sequence ID" value="TQM79244.1"/>
    <property type="molecule type" value="Genomic_DNA"/>
</dbReference>
<organism evidence="4 5">
    <name type="scientific">Saccharothrix saharensis</name>
    <dbReference type="NCBI Taxonomy" id="571190"/>
    <lineage>
        <taxon>Bacteria</taxon>
        <taxon>Bacillati</taxon>
        <taxon>Actinomycetota</taxon>
        <taxon>Actinomycetes</taxon>
        <taxon>Pseudonocardiales</taxon>
        <taxon>Pseudonocardiaceae</taxon>
        <taxon>Saccharothrix</taxon>
    </lineage>
</organism>
<dbReference type="CDD" id="cd02440">
    <property type="entry name" value="AdoMet_MTases"/>
    <property type="match status" value="1"/>
</dbReference>
<dbReference type="OrthoDB" id="9799672at2"/>
<dbReference type="RefSeq" id="WP_141976417.1">
    <property type="nucleotide sequence ID" value="NZ_VFPP01000001.1"/>
</dbReference>
<evidence type="ECO:0000256" key="3">
    <source>
        <dbReference type="ARBA" id="ARBA00022691"/>
    </source>
</evidence>
<dbReference type="Proteomes" id="UP000316628">
    <property type="component" value="Unassembled WGS sequence"/>
</dbReference>
<dbReference type="PROSITE" id="PS51682">
    <property type="entry name" value="SAM_OMT_I"/>
    <property type="match status" value="1"/>
</dbReference>
<evidence type="ECO:0000313" key="4">
    <source>
        <dbReference type="EMBL" id="TQM79244.1"/>
    </source>
</evidence>
<keyword evidence="2 4" id="KW-0808">Transferase</keyword>
<keyword evidence="3" id="KW-0949">S-adenosyl-L-methionine</keyword>
<name>A0A543J8X3_9PSEU</name>
<evidence type="ECO:0000256" key="1">
    <source>
        <dbReference type="ARBA" id="ARBA00022603"/>
    </source>
</evidence>
<sequence>MTVSVRSTTAYAVIDTTLRGHAEYRDFQKGSMTRSDYSRWVESRFDELSGLGLDRDKQNLSTRFPLDDHACVTNALGTLAEDGLVPGADYPVDAFHEFAGRVAEEWDHGGRTTFIFPEEARLMFALTQQVRPRNAVFLGSYYGYWAVWALPAVAAAGGRATLVDIDEGVMSLAERNIAALGYSDVVDFVVADASEYARTLSDVDLCVLDAEGPLDAPDPDQRDKAIYYPHTRAVGHALPPGGLLVAHNVLLENLTGNAYFAGRIANNKAQFAKWSAHLEEFYDVHRVFATSEGVGVYRRNGLPCAG</sequence>
<proteinExistence type="predicted"/>
<dbReference type="GO" id="GO:0032259">
    <property type="term" value="P:methylation"/>
    <property type="evidence" value="ECO:0007669"/>
    <property type="project" value="UniProtKB-KW"/>
</dbReference>